<dbReference type="InterPro" id="IPR037923">
    <property type="entry name" value="HTH-like"/>
</dbReference>
<evidence type="ECO:0000313" key="5">
    <source>
        <dbReference type="EMBL" id="EPD99906.1"/>
    </source>
</evidence>
<evidence type="ECO:0000259" key="4">
    <source>
        <dbReference type="PROSITE" id="PS01124"/>
    </source>
</evidence>
<dbReference type="PROSITE" id="PS00041">
    <property type="entry name" value="HTH_ARAC_FAMILY_1"/>
    <property type="match status" value="1"/>
</dbReference>
<proteinExistence type="predicted"/>
<dbReference type="InterPro" id="IPR009594">
    <property type="entry name" value="Tscrpt_reg_HTH_AraC_N"/>
</dbReference>
<keyword evidence="2" id="KW-0238">DNA-binding</keyword>
<dbReference type="SUPFAM" id="SSF51215">
    <property type="entry name" value="Regulatory protein AraC"/>
    <property type="match status" value="1"/>
</dbReference>
<sequence>MTQTAEILKTPTSAAPESIKKCAELAQLVERFVDTKGEYDERIPGLHMSSLKAPISTPNCFYVLSVGMILKGSKRLLIGGKTYDYEAGSMLVTSIDLPTSYEIGAVSKDNPFVSLSLKLSPAILAELLAEDVSTLKPGEPYGFDAAPEELIEDFERLLRLLDRPAQIAARAPLLIRDIHYLALTSAAGNSLRSLYAPGSTGHRIRQAVKWMRENFRETITIEQLAGIAHMSPATFHRQFKELTSFTPIQYQKRLRLYEAQQFLMRGDGDVNSAAFAVGYVSPQQFNRDYKRFFGDAPGRVTKSFKQSLRDRLSAETDA</sequence>
<keyword evidence="3" id="KW-0804">Transcription</keyword>
<dbReference type="GO" id="GO:0003700">
    <property type="term" value="F:DNA-binding transcription factor activity"/>
    <property type="evidence" value="ECO:0007669"/>
    <property type="project" value="InterPro"/>
</dbReference>
<dbReference type="AlphaFoldDB" id="S3BHL4"/>
<feature type="domain" description="HTH araC/xylS-type" evidence="4">
    <location>
        <begin position="205"/>
        <end position="303"/>
    </location>
</feature>
<evidence type="ECO:0000256" key="2">
    <source>
        <dbReference type="ARBA" id="ARBA00023125"/>
    </source>
</evidence>
<dbReference type="InterPro" id="IPR018060">
    <property type="entry name" value="HTH_AraC"/>
</dbReference>
<dbReference type="Pfam" id="PF06719">
    <property type="entry name" value="AraC_N"/>
    <property type="match status" value="1"/>
</dbReference>
<keyword evidence="6" id="KW-1185">Reference proteome</keyword>
<dbReference type="SMART" id="SM00342">
    <property type="entry name" value="HTH_ARAC"/>
    <property type="match status" value="1"/>
</dbReference>
<dbReference type="Pfam" id="PF12833">
    <property type="entry name" value="HTH_18"/>
    <property type="match status" value="1"/>
</dbReference>
<comment type="caution">
    <text evidence="5">The sequence shown here is derived from an EMBL/GenBank/DDBJ whole genome shotgun (WGS) entry which is preliminary data.</text>
</comment>
<dbReference type="GO" id="GO:0043565">
    <property type="term" value="F:sequence-specific DNA binding"/>
    <property type="evidence" value="ECO:0007669"/>
    <property type="project" value="InterPro"/>
</dbReference>
<dbReference type="SUPFAM" id="SSF46689">
    <property type="entry name" value="Homeodomain-like"/>
    <property type="match status" value="2"/>
</dbReference>
<evidence type="ECO:0000256" key="3">
    <source>
        <dbReference type="ARBA" id="ARBA00023163"/>
    </source>
</evidence>
<dbReference type="InterPro" id="IPR009057">
    <property type="entry name" value="Homeodomain-like_sf"/>
</dbReference>
<dbReference type="Proteomes" id="UP000014400">
    <property type="component" value="Unassembled WGS sequence"/>
</dbReference>
<dbReference type="Gene3D" id="1.10.10.60">
    <property type="entry name" value="Homeodomain-like"/>
    <property type="match status" value="2"/>
</dbReference>
<dbReference type="PANTHER" id="PTHR43436:SF1">
    <property type="entry name" value="TRANSCRIPTIONAL REGULATORY PROTEIN"/>
    <property type="match status" value="1"/>
</dbReference>
<dbReference type="eggNOG" id="COG2207">
    <property type="taxonomic scope" value="Bacteria"/>
</dbReference>
<dbReference type="PATRIC" id="fig|1203554.3.peg.701"/>
<accession>S3BHL4</accession>
<name>S3BHL4_9BURK</name>
<protein>
    <recommendedName>
        <fullName evidence="4">HTH araC/xylS-type domain-containing protein</fullName>
    </recommendedName>
</protein>
<keyword evidence="1" id="KW-0805">Transcription regulation</keyword>
<dbReference type="InterPro" id="IPR018062">
    <property type="entry name" value="HTH_AraC-typ_CS"/>
</dbReference>
<gene>
    <name evidence="5" type="ORF">HMPREF1476_00710</name>
</gene>
<evidence type="ECO:0000313" key="6">
    <source>
        <dbReference type="Proteomes" id="UP000014400"/>
    </source>
</evidence>
<reference evidence="5 6" key="1">
    <citation type="submission" date="2013-04" db="EMBL/GenBank/DDBJ databases">
        <title>The Genome Sequence of Sutterella wadsworthensis HGA0223.</title>
        <authorList>
            <consortium name="The Broad Institute Genomics Platform"/>
            <person name="Earl A."/>
            <person name="Ward D."/>
            <person name="Feldgarden M."/>
            <person name="Gevers D."/>
            <person name="Schmidt T.M."/>
            <person name="Dover J."/>
            <person name="Dai D."/>
            <person name="Walker B."/>
            <person name="Young S."/>
            <person name="Zeng Q."/>
            <person name="Gargeya S."/>
            <person name="Fitzgerald M."/>
            <person name="Haas B."/>
            <person name="Abouelleil A."/>
            <person name="Allen A.W."/>
            <person name="Alvarado L."/>
            <person name="Arachchi H.M."/>
            <person name="Berlin A.M."/>
            <person name="Chapman S.B."/>
            <person name="Gainer-Dewar J."/>
            <person name="Goldberg J."/>
            <person name="Griggs A."/>
            <person name="Gujja S."/>
            <person name="Hansen M."/>
            <person name="Howarth C."/>
            <person name="Imamovic A."/>
            <person name="Ireland A."/>
            <person name="Larimer J."/>
            <person name="McCowan C."/>
            <person name="Murphy C."/>
            <person name="Pearson M."/>
            <person name="Poon T.W."/>
            <person name="Priest M."/>
            <person name="Roberts A."/>
            <person name="Saif S."/>
            <person name="Shea T."/>
            <person name="Sisk P."/>
            <person name="Sykes S."/>
            <person name="Wortman J."/>
            <person name="Nusbaum C."/>
            <person name="Birren B."/>
        </authorList>
    </citation>
    <scope>NUCLEOTIDE SEQUENCE [LARGE SCALE GENOMIC DNA]</scope>
    <source>
        <strain evidence="5 6">HGA0223</strain>
    </source>
</reference>
<dbReference type="HOGENOM" id="CLU_000445_100_0_4"/>
<dbReference type="RefSeq" id="WP_016474055.1">
    <property type="nucleotide sequence ID" value="NZ_KE150480.1"/>
</dbReference>
<organism evidence="5 6">
    <name type="scientific">Sutterella wadsworthensis HGA0223</name>
    <dbReference type="NCBI Taxonomy" id="1203554"/>
    <lineage>
        <taxon>Bacteria</taxon>
        <taxon>Pseudomonadati</taxon>
        <taxon>Pseudomonadota</taxon>
        <taxon>Betaproteobacteria</taxon>
        <taxon>Burkholderiales</taxon>
        <taxon>Sutterellaceae</taxon>
        <taxon>Sutterella</taxon>
    </lineage>
</organism>
<dbReference type="PROSITE" id="PS01124">
    <property type="entry name" value="HTH_ARAC_FAMILY_2"/>
    <property type="match status" value="1"/>
</dbReference>
<dbReference type="EMBL" id="ATCF01000012">
    <property type="protein sequence ID" value="EPD99906.1"/>
    <property type="molecule type" value="Genomic_DNA"/>
</dbReference>
<dbReference type="STRING" id="1203554.HMPREF1476_00710"/>
<evidence type="ECO:0000256" key="1">
    <source>
        <dbReference type="ARBA" id="ARBA00023015"/>
    </source>
</evidence>
<dbReference type="PANTHER" id="PTHR43436">
    <property type="entry name" value="ARAC-FAMILY TRANSCRIPTIONAL REGULATOR"/>
    <property type="match status" value="1"/>
</dbReference>